<evidence type="ECO:0000313" key="9">
    <source>
        <dbReference type="Proteomes" id="UP000791440"/>
    </source>
</evidence>
<keyword evidence="3 6" id="KW-0863">Zinc-finger</keyword>
<keyword evidence="9" id="KW-1185">Reference proteome</keyword>
<keyword evidence="1" id="KW-0479">Metal-binding</keyword>
<protein>
    <recommendedName>
        <fullName evidence="7">C2H2-type domain-containing protein</fullName>
    </recommendedName>
</protein>
<comment type="caution">
    <text evidence="8">The sequence shown here is derived from an EMBL/GenBank/DDBJ whole genome shotgun (WGS) entry which is preliminary data.</text>
</comment>
<evidence type="ECO:0000313" key="8">
    <source>
        <dbReference type="EMBL" id="KAG6463281.1"/>
    </source>
</evidence>
<feature type="domain" description="C2H2-type" evidence="7">
    <location>
        <begin position="173"/>
        <end position="201"/>
    </location>
</feature>
<keyword evidence="5" id="KW-0539">Nucleus</keyword>
<dbReference type="PANTHER" id="PTHR24377">
    <property type="entry name" value="IP01015P-RELATED"/>
    <property type="match status" value="1"/>
</dbReference>
<dbReference type="SMART" id="SM00355">
    <property type="entry name" value="ZnF_C2H2"/>
    <property type="match status" value="12"/>
</dbReference>
<dbReference type="PROSITE" id="PS50157">
    <property type="entry name" value="ZINC_FINGER_C2H2_2"/>
    <property type="match status" value="8"/>
</dbReference>
<evidence type="ECO:0000256" key="2">
    <source>
        <dbReference type="ARBA" id="ARBA00022737"/>
    </source>
</evidence>
<keyword evidence="2" id="KW-0677">Repeat</keyword>
<organism evidence="8 9">
    <name type="scientific">Manduca sexta</name>
    <name type="common">Tobacco hawkmoth</name>
    <name type="synonym">Tobacco hornworm</name>
    <dbReference type="NCBI Taxonomy" id="7130"/>
    <lineage>
        <taxon>Eukaryota</taxon>
        <taxon>Metazoa</taxon>
        <taxon>Ecdysozoa</taxon>
        <taxon>Arthropoda</taxon>
        <taxon>Hexapoda</taxon>
        <taxon>Insecta</taxon>
        <taxon>Pterygota</taxon>
        <taxon>Neoptera</taxon>
        <taxon>Endopterygota</taxon>
        <taxon>Lepidoptera</taxon>
        <taxon>Glossata</taxon>
        <taxon>Ditrysia</taxon>
        <taxon>Bombycoidea</taxon>
        <taxon>Sphingidae</taxon>
        <taxon>Sphinginae</taxon>
        <taxon>Sphingini</taxon>
        <taxon>Manduca</taxon>
    </lineage>
</organism>
<name>A0A922CYZ6_MANSE</name>
<dbReference type="PROSITE" id="PS00028">
    <property type="entry name" value="ZINC_FINGER_C2H2_1"/>
    <property type="match status" value="4"/>
</dbReference>
<sequence length="611" mass="70647">MPPKRKKIGRPVIHKNKSLKKNANCKVSTRIKQEDKTQATDVLLIKNEIFDESNKSVDDDDDIDCSESIDTPVLCPEAKKLAYYCEKCPKKFKFKKSYKHHLRNEHSDSPNSVACDQCTVRCPDKQTLKEHVNKFHERDIYECPGCNKTFVRRSHVIRHMAQSGCDGNSVVTYPCEICNSIFTRKDNLMVHLRIQHIHKESHSFSCKYCRFVTKNFSKLTAHWHKNHAETPNLYECNHCGKSTGSRAAMAKHLEIHGEKKFSCVVCGYSTFTVEVMRRHVLTHVDEKPYKCNLCNRSYIQRLQLQRHLEKHVGNVCGVCGEEFTTKTRLIAHQRAHKGLDKLHCPIKTCPYSKKEIANEASLDTHLKTHLGKKDYACDVCGKQFHLEVNMRRHLSTHTLDRPRRCMYCVAARAYVRGEQLVRHVRRHHAAIFRAHLQHVRQVLGSSVDVERVKKSELDSILNVLDAESERIMQGYSGSGVLYGGMQENEDESYKVIKDEPGPLMTEEELVESLDKLLCKLIDEETLRCFGWPDVTVDVVLEKVIEKCGCRPADREMWTRMQRLRENTKHLFLYVIEDKTINDMLGKYTIDQIIKHILAQVSEDETITVEDS</sequence>
<dbReference type="InterPro" id="IPR050826">
    <property type="entry name" value="Krueppel_C2H2_ZnFinger"/>
</dbReference>
<evidence type="ECO:0000259" key="7">
    <source>
        <dbReference type="PROSITE" id="PS50157"/>
    </source>
</evidence>
<gene>
    <name evidence="8" type="ORF">O3G_MSEX013778</name>
</gene>
<evidence type="ECO:0000256" key="6">
    <source>
        <dbReference type="PROSITE-ProRule" id="PRU00042"/>
    </source>
</evidence>
<evidence type="ECO:0000256" key="4">
    <source>
        <dbReference type="ARBA" id="ARBA00022833"/>
    </source>
</evidence>
<proteinExistence type="predicted"/>
<feature type="domain" description="C2H2-type" evidence="7">
    <location>
        <begin position="289"/>
        <end position="313"/>
    </location>
</feature>
<feature type="domain" description="C2H2-type" evidence="7">
    <location>
        <begin position="83"/>
        <end position="111"/>
    </location>
</feature>
<dbReference type="Pfam" id="PF13912">
    <property type="entry name" value="zf-C2H2_6"/>
    <property type="match status" value="1"/>
</dbReference>
<dbReference type="OrthoDB" id="654211at2759"/>
<dbReference type="FunFam" id="3.30.160.60:FF:000065">
    <property type="entry name" value="B-cell CLL/lymphoma 6, member B"/>
    <property type="match status" value="1"/>
</dbReference>
<evidence type="ECO:0000256" key="5">
    <source>
        <dbReference type="ARBA" id="ARBA00023242"/>
    </source>
</evidence>
<feature type="domain" description="C2H2-type" evidence="7">
    <location>
        <begin position="314"/>
        <end position="341"/>
    </location>
</feature>
<dbReference type="Pfam" id="PF00096">
    <property type="entry name" value="zf-C2H2"/>
    <property type="match status" value="6"/>
</dbReference>
<dbReference type="Gene3D" id="3.30.160.60">
    <property type="entry name" value="Classic Zinc Finger"/>
    <property type="match status" value="8"/>
</dbReference>
<dbReference type="EMBL" id="JH668965">
    <property type="protein sequence ID" value="KAG6463281.1"/>
    <property type="molecule type" value="Genomic_DNA"/>
</dbReference>
<feature type="domain" description="C2H2-type" evidence="7">
    <location>
        <begin position="141"/>
        <end position="160"/>
    </location>
</feature>
<evidence type="ECO:0000256" key="3">
    <source>
        <dbReference type="ARBA" id="ARBA00022771"/>
    </source>
</evidence>
<feature type="domain" description="C2H2-type" evidence="7">
    <location>
        <begin position="261"/>
        <end position="288"/>
    </location>
</feature>
<dbReference type="AlphaFoldDB" id="A0A922CYZ6"/>
<feature type="domain" description="C2H2-type" evidence="7">
    <location>
        <begin position="375"/>
        <end position="402"/>
    </location>
</feature>
<reference evidence="8" key="2">
    <citation type="submission" date="2020-12" db="EMBL/GenBank/DDBJ databases">
        <authorList>
            <person name="Kanost M."/>
        </authorList>
    </citation>
    <scope>NUCLEOTIDE SEQUENCE</scope>
</reference>
<reference evidence="8" key="1">
    <citation type="journal article" date="2016" name="Insect Biochem. Mol. Biol.">
        <title>Multifaceted biological insights from a draft genome sequence of the tobacco hornworm moth, Manduca sexta.</title>
        <authorList>
            <person name="Kanost M.R."/>
            <person name="Arrese E.L."/>
            <person name="Cao X."/>
            <person name="Chen Y.R."/>
            <person name="Chellapilla S."/>
            <person name="Goldsmith M.R."/>
            <person name="Grosse-Wilde E."/>
            <person name="Heckel D.G."/>
            <person name="Herndon N."/>
            <person name="Jiang H."/>
            <person name="Papanicolaou A."/>
            <person name="Qu J."/>
            <person name="Soulages J.L."/>
            <person name="Vogel H."/>
            <person name="Walters J."/>
            <person name="Waterhouse R.M."/>
            <person name="Ahn S.J."/>
            <person name="Almeida F.C."/>
            <person name="An C."/>
            <person name="Aqrawi P."/>
            <person name="Bretschneider A."/>
            <person name="Bryant W.B."/>
            <person name="Bucks S."/>
            <person name="Chao H."/>
            <person name="Chevignon G."/>
            <person name="Christen J.M."/>
            <person name="Clarke D.F."/>
            <person name="Dittmer N.T."/>
            <person name="Ferguson L.C.F."/>
            <person name="Garavelou S."/>
            <person name="Gordon K.H.J."/>
            <person name="Gunaratna R.T."/>
            <person name="Han Y."/>
            <person name="Hauser F."/>
            <person name="He Y."/>
            <person name="Heidel-Fischer H."/>
            <person name="Hirsh A."/>
            <person name="Hu Y."/>
            <person name="Jiang H."/>
            <person name="Kalra D."/>
            <person name="Klinner C."/>
            <person name="Konig C."/>
            <person name="Kovar C."/>
            <person name="Kroll A.R."/>
            <person name="Kuwar S.S."/>
            <person name="Lee S.L."/>
            <person name="Lehman R."/>
            <person name="Li K."/>
            <person name="Li Z."/>
            <person name="Liang H."/>
            <person name="Lovelace S."/>
            <person name="Lu Z."/>
            <person name="Mansfield J.H."/>
            <person name="McCulloch K.J."/>
            <person name="Mathew T."/>
            <person name="Morton B."/>
            <person name="Muzny D.M."/>
            <person name="Neunemann D."/>
            <person name="Ongeri F."/>
            <person name="Pauchet Y."/>
            <person name="Pu L.L."/>
            <person name="Pyrousis I."/>
            <person name="Rao X.J."/>
            <person name="Redding A."/>
            <person name="Roesel C."/>
            <person name="Sanchez-Gracia A."/>
            <person name="Schaack S."/>
            <person name="Shukla A."/>
            <person name="Tetreau G."/>
            <person name="Wang Y."/>
            <person name="Xiong G.H."/>
            <person name="Traut W."/>
            <person name="Walsh T.K."/>
            <person name="Worley K.C."/>
            <person name="Wu D."/>
            <person name="Wu W."/>
            <person name="Wu Y.Q."/>
            <person name="Zhang X."/>
            <person name="Zou Z."/>
            <person name="Zucker H."/>
            <person name="Briscoe A.D."/>
            <person name="Burmester T."/>
            <person name="Clem R.J."/>
            <person name="Feyereisen R."/>
            <person name="Grimmelikhuijzen C.J.P."/>
            <person name="Hamodrakas S.J."/>
            <person name="Hansson B.S."/>
            <person name="Huguet E."/>
            <person name="Jermiin L.S."/>
            <person name="Lan Q."/>
            <person name="Lehman H.K."/>
            <person name="Lorenzen M."/>
            <person name="Merzendorfer H."/>
            <person name="Michalopoulos I."/>
            <person name="Morton D.B."/>
            <person name="Muthukrishnan S."/>
            <person name="Oakeshott J.G."/>
            <person name="Palmer W."/>
            <person name="Park Y."/>
            <person name="Passarelli A.L."/>
            <person name="Rozas J."/>
            <person name="Schwartz L.M."/>
            <person name="Smith W."/>
            <person name="Southgate A."/>
            <person name="Vilcinskas A."/>
            <person name="Vogt R."/>
            <person name="Wang P."/>
            <person name="Werren J."/>
            <person name="Yu X.Q."/>
            <person name="Zhou J.J."/>
            <person name="Brown S.J."/>
            <person name="Scherer S.E."/>
            <person name="Richards S."/>
            <person name="Blissard G.W."/>
        </authorList>
    </citation>
    <scope>NUCLEOTIDE SEQUENCE</scope>
</reference>
<dbReference type="FunFam" id="3.30.160.60:FF:000100">
    <property type="entry name" value="Zinc finger 45-like"/>
    <property type="match status" value="1"/>
</dbReference>
<dbReference type="SUPFAM" id="SSF57667">
    <property type="entry name" value="beta-beta-alpha zinc fingers"/>
    <property type="match status" value="6"/>
</dbReference>
<accession>A0A922CYZ6</accession>
<evidence type="ECO:0000256" key="1">
    <source>
        <dbReference type="ARBA" id="ARBA00022723"/>
    </source>
</evidence>
<dbReference type="InterPro" id="IPR013087">
    <property type="entry name" value="Znf_C2H2_type"/>
</dbReference>
<dbReference type="GO" id="GO:0008270">
    <property type="term" value="F:zinc ion binding"/>
    <property type="evidence" value="ECO:0007669"/>
    <property type="project" value="UniProtKB-KW"/>
</dbReference>
<dbReference type="Proteomes" id="UP000791440">
    <property type="component" value="Unassembled WGS sequence"/>
</dbReference>
<dbReference type="InterPro" id="IPR036236">
    <property type="entry name" value="Znf_C2H2_sf"/>
</dbReference>
<feature type="domain" description="C2H2-type" evidence="7">
    <location>
        <begin position="234"/>
        <end position="261"/>
    </location>
</feature>
<keyword evidence="4" id="KW-0862">Zinc</keyword>